<name>A0A2R4PIA2_9ASCO</name>
<geneLocation type="plasmid" evidence="1">
    <name>unnamed</name>
</geneLocation>
<dbReference type="AlphaFoldDB" id="A0A2R4PIA2"/>
<accession>A0A2R4PIA2</accession>
<reference evidence="1" key="2">
    <citation type="submission" date="2017-11" db="EMBL/GenBank/DDBJ databases">
        <authorList>
            <person name="Han C.G."/>
        </authorList>
    </citation>
    <scope>NUCLEOTIDE SEQUENCE</scope>
    <source>
        <strain evidence="1">CBS 7435</strain>
        <plasmid evidence="1">unnamed</plasmid>
    </source>
</reference>
<keyword evidence="1" id="KW-0614">Plasmid</keyword>
<organism evidence="1">
    <name type="scientific">Komagataella phaffii</name>
    <dbReference type="NCBI Taxonomy" id="460519"/>
    <lineage>
        <taxon>Eukaryota</taxon>
        <taxon>Fungi</taxon>
        <taxon>Dikarya</taxon>
        <taxon>Ascomycota</taxon>
        <taxon>Saccharomycotina</taxon>
        <taxon>Pichiomycetes</taxon>
        <taxon>Pichiales</taxon>
        <taxon>Pichiaceae</taxon>
        <taxon>Komagataella</taxon>
    </lineage>
</organism>
<reference evidence="1" key="1">
    <citation type="journal article" date="2016" name="J. Biotechnol.">
        <title>Refined Pichia pastoris reference genome sequence.</title>
        <authorList>
            <person name="Sturmberger L."/>
            <person name="Chappell T."/>
            <person name="Geier M."/>
            <person name="Krainer F."/>
            <person name="Day K.J."/>
            <person name="Vide U."/>
            <person name="Trstenjak S."/>
            <person name="Schiefer A."/>
            <person name="Richardson T."/>
            <person name="Soriaga L."/>
            <person name="Darnhofer B."/>
            <person name="Birner-Gruenberger R."/>
            <person name="Glick B.S."/>
            <person name="Tolstorukov I."/>
            <person name="Cregg J."/>
            <person name="Madden K."/>
            <person name="Glieder A."/>
        </authorList>
    </citation>
    <scope>NUCLEOTIDE SEQUENCE</scope>
    <source>
        <strain evidence="1">CBS 7435</strain>
        <plasmid evidence="1">unnamed</plasmid>
    </source>
</reference>
<proteinExistence type="predicted"/>
<dbReference type="EMBL" id="MG491504">
    <property type="protein sequence ID" value="AVX51683.1"/>
    <property type="molecule type" value="Genomic_DNA"/>
</dbReference>
<evidence type="ECO:0000313" key="1">
    <source>
        <dbReference type="EMBL" id="AVX51683.1"/>
    </source>
</evidence>
<sequence length="210" mass="26007">MNYIYLINKDIFPEAELEEYYYKVSFIKVKNEEDIKLSLINLEPYEGTYDYYFIIRNEKEVVLKCRSKSFYREKNIGNIENIKEYIKKCENGSIKEEVLELVNKPKHYQENDKIRIYNQEEREKMMYEYVEYIDTEDIENVYLKELDQDIQFYLTAYNIESVVLRTKCKSKHWIIRIEWSDKMIKELYENKEFNLKICEKFRVNRKRRCI</sequence>
<protein>
    <submittedName>
        <fullName evidence="1">Uncharacterized protein</fullName>
    </submittedName>
</protein>